<gene>
    <name evidence="2" type="ORF">HK099_000312</name>
</gene>
<feature type="signal peptide" evidence="1">
    <location>
        <begin position="1"/>
        <end position="16"/>
    </location>
</feature>
<accession>A0AAD5TV92</accession>
<protein>
    <submittedName>
        <fullName evidence="2">Uncharacterized protein</fullName>
    </submittedName>
</protein>
<keyword evidence="1" id="KW-0732">Signal</keyword>
<dbReference type="Proteomes" id="UP001211065">
    <property type="component" value="Unassembled WGS sequence"/>
</dbReference>
<keyword evidence="3" id="KW-1185">Reference proteome</keyword>
<evidence type="ECO:0000256" key="1">
    <source>
        <dbReference type="SAM" id="SignalP"/>
    </source>
</evidence>
<dbReference type="AlphaFoldDB" id="A0AAD5TV92"/>
<comment type="caution">
    <text evidence="2">The sequence shown here is derived from an EMBL/GenBank/DDBJ whole genome shotgun (WGS) entry which is preliminary data.</text>
</comment>
<evidence type="ECO:0000313" key="2">
    <source>
        <dbReference type="EMBL" id="KAJ3207256.1"/>
    </source>
</evidence>
<proteinExistence type="predicted"/>
<evidence type="ECO:0000313" key="3">
    <source>
        <dbReference type="Proteomes" id="UP001211065"/>
    </source>
</evidence>
<reference evidence="2" key="1">
    <citation type="submission" date="2020-05" db="EMBL/GenBank/DDBJ databases">
        <title>Phylogenomic resolution of chytrid fungi.</title>
        <authorList>
            <person name="Stajich J.E."/>
            <person name="Amses K."/>
            <person name="Simmons R."/>
            <person name="Seto K."/>
            <person name="Myers J."/>
            <person name="Bonds A."/>
            <person name="Quandt C.A."/>
            <person name="Barry K."/>
            <person name="Liu P."/>
            <person name="Grigoriev I."/>
            <person name="Longcore J.E."/>
            <person name="James T.Y."/>
        </authorList>
    </citation>
    <scope>NUCLEOTIDE SEQUENCE</scope>
    <source>
        <strain evidence="2">JEL0476</strain>
    </source>
</reference>
<name>A0AAD5TV92_9FUNG</name>
<dbReference type="EMBL" id="JADGJW010001068">
    <property type="protein sequence ID" value="KAJ3207256.1"/>
    <property type="molecule type" value="Genomic_DNA"/>
</dbReference>
<feature type="chain" id="PRO_5042121995" evidence="1">
    <location>
        <begin position="17"/>
        <end position="248"/>
    </location>
</feature>
<sequence length="248" mass="27719">MFLTFYFFGVFVLCSSLPRNTPSKDLIRSLPLGFLADPTIEKGCFSLYESGTYMFENGEFKEIPDAVNLSQNIFNRTLKHPEWKRAKENGAQFWIPILYDVAVDVIASKKIPGFKIEIGLSPSDALDVETVYNVRRILFKRDKEIHLPAGGALPMPQAIRIGQMRRNHFGPDCEHIVLRDHVLKVAVSLNLARGVIDVTQGASLALTETIVNWIVSGVEVFGNVISAEILVSGVHWGMVHFETEVTSN</sequence>
<organism evidence="2 3">
    <name type="scientific">Clydaea vesicula</name>
    <dbReference type="NCBI Taxonomy" id="447962"/>
    <lineage>
        <taxon>Eukaryota</taxon>
        <taxon>Fungi</taxon>
        <taxon>Fungi incertae sedis</taxon>
        <taxon>Chytridiomycota</taxon>
        <taxon>Chytridiomycota incertae sedis</taxon>
        <taxon>Chytridiomycetes</taxon>
        <taxon>Lobulomycetales</taxon>
        <taxon>Lobulomycetaceae</taxon>
        <taxon>Clydaea</taxon>
    </lineage>
</organism>